<accession>A0ABV5FWP2</accession>
<organism evidence="1 2">
    <name type="scientific">Citricoccus parietis</name>
    <dbReference type="NCBI Taxonomy" id="592307"/>
    <lineage>
        <taxon>Bacteria</taxon>
        <taxon>Bacillati</taxon>
        <taxon>Actinomycetota</taxon>
        <taxon>Actinomycetes</taxon>
        <taxon>Micrococcales</taxon>
        <taxon>Micrococcaceae</taxon>
        <taxon>Citricoccus</taxon>
    </lineage>
</organism>
<keyword evidence="2" id="KW-1185">Reference proteome</keyword>
<reference evidence="1 2" key="1">
    <citation type="submission" date="2024-09" db="EMBL/GenBank/DDBJ databases">
        <authorList>
            <person name="Sun Q."/>
            <person name="Mori K."/>
        </authorList>
    </citation>
    <scope>NUCLEOTIDE SEQUENCE [LARGE SCALE GENOMIC DNA]</scope>
    <source>
        <strain evidence="1 2">CCM 7609</strain>
    </source>
</reference>
<comment type="caution">
    <text evidence="1">The sequence shown here is derived from an EMBL/GenBank/DDBJ whole genome shotgun (WGS) entry which is preliminary data.</text>
</comment>
<sequence length="68" mass="6856">MADVGPSVSDSCSVTLGTAEEYVWLGVGCGTAPGPAERGRSDSEPMAAVLPAVSADLPRYRCAQPSTG</sequence>
<evidence type="ECO:0000313" key="2">
    <source>
        <dbReference type="Proteomes" id="UP001589575"/>
    </source>
</evidence>
<name>A0ABV5FWP2_9MICC</name>
<evidence type="ECO:0000313" key="1">
    <source>
        <dbReference type="EMBL" id="MFB9070693.1"/>
    </source>
</evidence>
<dbReference type="EMBL" id="JBHMFI010000001">
    <property type="protein sequence ID" value="MFB9070693.1"/>
    <property type="molecule type" value="Genomic_DNA"/>
</dbReference>
<proteinExistence type="predicted"/>
<gene>
    <name evidence="1" type="ORF">ACFFX0_05595</name>
</gene>
<dbReference type="Proteomes" id="UP001589575">
    <property type="component" value="Unassembled WGS sequence"/>
</dbReference>
<protein>
    <submittedName>
        <fullName evidence="1">Uncharacterized protein</fullName>
    </submittedName>
</protein>